<dbReference type="PIRSF" id="PIRSF015582">
    <property type="entry name" value="Cit_lyase_B"/>
    <property type="match status" value="1"/>
</dbReference>
<proteinExistence type="predicted"/>
<accession>A0A1H1H4U3</accession>
<dbReference type="OrthoDB" id="5172636at2"/>
<keyword evidence="7" id="KW-0456">Lyase</keyword>
<dbReference type="PANTHER" id="PTHR32308">
    <property type="entry name" value="LYASE BETA SUBUNIT, PUTATIVE (AFU_ORTHOLOGUE AFUA_4G13030)-RELATED"/>
    <property type="match status" value="1"/>
</dbReference>
<organism evidence="7 8">
    <name type="scientific">Crystallibacter crystallopoietes</name>
    <dbReference type="NCBI Taxonomy" id="37928"/>
    <lineage>
        <taxon>Bacteria</taxon>
        <taxon>Bacillati</taxon>
        <taxon>Actinomycetota</taxon>
        <taxon>Actinomycetes</taxon>
        <taxon>Micrococcales</taxon>
        <taxon>Micrococcaceae</taxon>
        <taxon>Crystallibacter</taxon>
    </lineage>
</organism>
<dbReference type="Gene3D" id="3.20.20.60">
    <property type="entry name" value="Phosphoenolpyruvate-binding domains"/>
    <property type="match status" value="1"/>
</dbReference>
<sequence length="269" mass="27864">MFTMGPAILFCPADRPERYAKAADRADAVILDLEDAVAPADRASARQAVIDNPLDPERTIVRVNPLGTEDHALDMAALQRTGYATIMLAKSENADAIAGLGGYGVVALCETALGVLAAPDIARTGNVVALMWGAEDLLASLGGTSSRNAGGTYRDVARQARSQVLLAAGAYGKTAIDSVYVDIPDLDGLAAEAEDAVACGFGAKAVIHPSQIPVIRAAYLPSEAAVADAAALLEAARTEPGVFRFRGKMVDGPLIKHAEQTLRRAGLAG</sequence>
<evidence type="ECO:0000256" key="2">
    <source>
        <dbReference type="ARBA" id="ARBA00022723"/>
    </source>
</evidence>
<dbReference type="GO" id="GO:0016829">
    <property type="term" value="F:lyase activity"/>
    <property type="evidence" value="ECO:0007669"/>
    <property type="project" value="UniProtKB-KW"/>
</dbReference>
<reference evidence="7 8" key="1">
    <citation type="submission" date="2016-10" db="EMBL/GenBank/DDBJ databases">
        <authorList>
            <person name="de Groot N.N."/>
        </authorList>
    </citation>
    <scope>NUCLEOTIDE SEQUENCE [LARGE SCALE GENOMIC DNA]</scope>
    <source>
        <strain evidence="7 8">DSM 20117</strain>
    </source>
</reference>
<feature type="binding site" evidence="4">
    <location>
        <position position="62"/>
    </location>
    <ligand>
        <name>substrate</name>
    </ligand>
</feature>
<dbReference type="AlphaFoldDB" id="A0A1H1H4U3"/>
<feature type="binding site" evidence="5">
    <location>
        <position position="136"/>
    </location>
    <ligand>
        <name>Mg(2+)</name>
        <dbReference type="ChEBI" id="CHEBI:18420"/>
    </ligand>
</feature>
<dbReference type="InterPro" id="IPR040442">
    <property type="entry name" value="Pyrv_kinase-like_dom_sf"/>
</dbReference>
<dbReference type="Pfam" id="PF03328">
    <property type="entry name" value="HpcH_HpaI"/>
    <property type="match status" value="1"/>
</dbReference>
<name>A0A1H1H4U3_9MICC</name>
<keyword evidence="8" id="KW-1185">Reference proteome</keyword>
<dbReference type="InterPro" id="IPR011206">
    <property type="entry name" value="Citrate_lyase_beta/mcl1/mcl2"/>
</dbReference>
<dbReference type="Proteomes" id="UP000181917">
    <property type="component" value="Unassembled WGS sequence"/>
</dbReference>
<evidence type="ECO:0000256" key="4">
    <source>
        <dbReference type="PIRSR" id="PIRSR015582-1"/>
    </source>
</evidence>
<keyword evidence="3 5" id="KW-0460">Magnesium</keyword>
<dbReference type="STRING" id="37928.SAMN04489742_4573"/>
<evidence type="ECO:0000256" key="5">
    <source>
        <dbReference type="PIRSR" id="PIRSR015582-2"/>
    </source>
</evidence>
<dbReference type="RefSeq" id="WP_074702731.1">
    <property type="nucleotide sequence ID" value="NZ_CP018863.1"/>
</dbReference>
<evidence type="ECO:0000259" key="6">
    <source>
        <dbReference type="Pfam" id="PF03328"/>
    </source>
</evidence>
<dbReference type="InterPro" id="IPR015813">
    <property type="entry name" value="Pyrv/PenolPyrv_kinase-like_dom"/>
</dbReference>
<evidence type="ECO:0000256" key="1">
    <source>
        <dbReference type="ARBA" id="ARBA00001946"/>
    </source>
</evidence>
<protein>
    <submittedName>
        <fullName evidence="7">Citrate lyase subunit beta / citryl-CoA lyase</fullName>
    </submittedName>
</protein>
<dbReference type="GO" id="GO:0000287">
    <property type="term" value="F:magnesium ion binding"/>
    <property type="evidence" value="ECO:0007669"/>
    <property type="project" value="TreeGrafter"/>
</dbReference>
<dbReference type="EMBL" id="FNKH01000002">
    <property type="protein sequence ID" value="SDR20383.1"/>
    <property type="molecule type" value="Genomic_DNA"/>
</dbReference>
<gene>
    <name evidence="7" type="ORF">SAMN04489742_4573</name>
</gene>
<dbReference type="KEGG" id="acry:AC20117_16545"/>
<dbReference type="GO" id="GO:0006107">
    <property type="term" value="P:oxaloacetate metabolic process"/>
    <property type="evidence" value="ECO:0007669"/>
    <property type="project" value="TreeGrafter"/>
</dbReference>
<dbReference type="InterPro" id="IPR005000">
    <property type="entry name" value="Aldolase/citrate-lyase_domain"/>
</dbReference>
<feature type="domain" description="HpcH/HpaI aldolase/citrate lyase" evidence="6">
    <location>
        <begin position="8"/>
        <end position="209"/>
    </location>
</feature>
<evidence type="ECO:0000313" key="7">
    <source>
        <dbReference type="EMBL" id="SDR20383.1"/>
    </source>
</evidence>
<feature type="binding site" evidence="5">
    <location>
        <position position="110"/>
    </location>
    <ligand>
        <name>Mg(2+)</name>
        <dbReference type="ChEBI" id="CHEBI:18420"/>
    </ligand>
</feature>
<comment type="cofactor">
    <cofactor evidence="1">
        <name>Mg(2+)</name>
        <dbReference type="ChEBI" id="CHEBI:18420"/>
    </cofactor>
</comment>
<evidence type="ECO:0000313" key="8">
    <source>
        <dbReference type="Proteomes" id="UP000181917"/>
    </source>
</evidence>
<evidence type="ECO:0000256" key="3">
    <source>
        <dbReference type="ARBA" id="ARBA00022842"/>
    </source>
</evidence>
<keyword evidence="2 5" id="KW-0479">Metal-binding</keyword>
<dbReference type="PANTHER" id="PTHR32308:SF10">
    <property type="entry name" value="CITRATE LYASE SUBUNIT BETA"/>
    <property type="match status" value="1"/>
</dbReference>
<dbReference type="SUPFAM" id="SSF51621">
    <property type="entry name" value="Phosphoenolpyruvate/pyruvate domain"/>
    <property type="match status" value="1"/>
</dbReference>
<feature type="binding site" evidence="4">
    <location>
        <position position="110"/>
    </location>
    <ligand>
        <name>substrate</name>
    </ligand>
</feature>